<accession>A0A3D9KYX5</accession>
<dbReference type="OrthoDB" id="667398at2"/>
<evidence type="ECO:0000313" key="2">
    <source>
        <dbReference type="EMBL" id="RED94083.1"/>
    </source>
</evidence>
<dbReference type="Pfam" id="PF13646">
    <property type="entry name" value="HEAT_2"/>
    <property type="match status" value="1"/>
</dbReference>
<sequence>MIHATDEQLYEAAEAHPDDELALHLAQCEACRNRYEEYCAVLQVITESKDEEPPQSIRWEVEAAIAEERASIPRQKPYLQIAAAILLLLTGYVVGTYLAPTHRKEVIALQSQVSLLKEMALVNALEPQTASERIQVVNQIQANEPTVSEKLISTLIRTLNTDDSPNVRYAAAQALERYIHQESVRLQLAASLEFQTDPLIQLSLISMLVEAQEKAAIKPIKELLGNPNAPKELKQQAQLALDILT</sequence>
<dbReference type="SUPFAM" id="SSF48371">
    <property type="entry name" value="ARM repeat"/>
    <property type="match status" value="1"/>
</dbReference>
<name>A0A3D9KYX5_MARFU</name>
<evidence type="ECO:0000313" key="3">
    <source>
        <dbReference type="Proteomes" id="UP000256779"/>
    </source>
</evidence>
<dbReference type="Gene3D" id="1.25.10.10">
    <property type="entry name" value="Leucine-rich Repeat Variant"/>
    <property type="match status" value="1"/>
</dbReference>
<keyword evidence="1" id="KW-0812">Transmembrane</keyword>
<dbReference type="RefSeq" id="WP_115869687.1">
    <property type="nucleotide sequence ID" value="NZ_QREG01000022.1"/>
</dbReference>
<keyword evidence="1" id="KW-0472">Membrane</keyword>
<keyword evidence="3" id="KW-1185">Reference proteome</keyword>
<dbReference type="Proteomes" id="UP000256779">
    <property type="component" value="Unassembled WGS sequence"/>
</dbReference>
<dbReference type="InterPro" id="IPR011989">
    <property type="entry name" value="ARM-like"/>
</dbReference>
<organism evidence="2 3">
    <name type="scientific">Marinoscillum furvescens DSM 4134</name>
    <dbReference type="NCBI Taxonomy" id="1122208"/>
    <lineage>
        <taxon>Bacteria</taxon>
        <taxon>Pseudomonadati</taxon>
        <taxon>Bacteroidota</taxon>
        <taxon>Cytophagia</taxon>
        <taxon>Cytophagales</taxon>
        <taxon>Reichenbachiellaceae</taxon>
        <taxon>Marinoscillum</taxon>
    </lineage>
</organism>
<keyword evidence="1" id="KW-1133">Transmembrane helix</keyword>
<comment type="caution">
    <text evidence="2">The sequence shown here is derived from an EMBL/GenBank/DDBJ whole genome shotgun (WGS) entry which is preliminary data.</text>
</comment>
<dbReference type="AlphaFoldDB" id="A0A3D9KYX5"/>
<protein>
    <submittedName>
        <fullName evidence="2">HEAT repeat protein</fullName>
    </submittedName>
</protein>
<gene>
    <name evidence="2" type="ORF">C7460_12224</name>
</gene>
<reference evidence="2 3" key="1">
    <citation type="submission" date="2018-07" db="EMBL/GenBank/DDBJ databases">
        <title>Genomic Encyclopedia of Type Strains, Phase IV (KMG-IV): sequencing the most valuable type-strain genomes for metagenomic binning, comparative biology and taxonomic classification.</title>
        <authorList>
            <person name="Goeker M."/>
        </authorList>
    </citation>
    <scope>NUCLEOTIDE SEQUENCE [LARGE SCALE GENOMIC DNA]</scope>
    <source>
        <strain evidence="2 3">DSM 4134</strain>
    </source>
</reference>
<feature type="transmembrane region" description="Helical" evidence="1">
    <location>
        <begin position="78"/>
        <end position="99"/>
    </location>
</feature>
<proteinExistence type="predicted"/>
<dbReference type="InterPro" id="IPR016024">
    <property type="entry name" value="ARM-type_fold"/>
</dbReference>
<evidence type="ECO:0000256" key="1">
    <source>
        <dbReference type="SAM" id="Phobius"/>
    </source>
</evidence>
<dbReference type="EMBL" id="QREG01000022">
    <property type="protein sequence ID" value="RED94083.1"/>
    <property type="molecule type" value="Genomic_DNA"/>
</dbReference>